<dbReference type="SMART" id="SM00175">
    <property type="entry name" value="RAB"/>
    <property type="match status" value="1"/>
</dbReference>
<evidence type="ECO:0000256" key="6">
    <source>
        <dbReference type="ARBA" id="ARBA00023134"/>
    </source>
</evidence>
<dbReference type="Pfam" id="PF00071">
    <property type="entry name" value="Ras"/>
    <property type="match status" value="1"/>
</dbReference>
<comment type="caution">
    <text evidence="9">The sequence shown here is derived from an EMBL/GenBank/DDBJ whole genome shotgun (WGS) entry which is preliminary data.</text>
</comment>
<reference evidence="9" key="1">
    <citation type="submission" date="2022-03" db="EMBL/GenBank/DDBJ databases">
        <title>Draft genome sequence of Aduncisulcus paluster, a free-living microaerophilic Fornicata.</title>
        <authorList>
            <person name="Yuyama I."/>
            <person name="Kume K."/>
            <person name="Tamura T."/>
            <person name="Inagaki Y."/>
            <person name="Hashimoto T."/>
        </authorList>
    </citation>
    <scope>NUCLEOTIDE SEQUENCE</scope>
    <source>
        <strain evidence="9">NY0171</strain>
    </source>
</reference>
<dbReference type="PANTHER" id="PTHR24071:SF0">
    <property type="entry name" value="GTP-BINDING NUCLEAR PROTEIN RAN"/>
    <property type="match status" value="1"/>
</dbReference>
<keyword evidence="3 8" id="KW-0813">Transport</keyword>
<keyword evidence="5 8" id="KW-0653">Protein transport</keyword>
<accession>A0ABQ5KT49</accession>
<keyword evidence="10" id="KW-1185">Reference proteome</keyword>
<evidence type="ECO:0000313" key="10">
    <source>
        <dbReference type="Proteomes" id="UP001057375"/>
    </source>
</evidence>
<dbReference type="InterPro" id="IPR002041">
    <property type="entry name" value="Ran_GTPase"/>
</dbReference>
<gene>
    <name evidence="9" type="ORF">ADUPG1_007896</name>
</gene>
<dbReference type="SMART" id="SM00173">
    <property type="entry name" value="RAS"/>
    <property type="match status" value="1"/>
</dbReference>
<dbReference type="Gene3D" id="3.40.50.300">
    <property type="entry name" value="P-loop containing nucleotide triphosphate hydrolases"/>
    <property type="match status" value="1"/>
</dbReference>
<name>A0ABQ5KT49_9EUKA</name>
<dbReference type="SUPFAM" id="SSF52540">
    <property type="entry name" value="P-loop containing nucleoside triphosphate hydrolases"/>
    <property type="match status" value="1"/>
</dbReference>
<evidence type="ECO:0000313" key="9">
    <source>
        <dbReference type="EMBL" id="GKT34559.1"/>
    </source>
</evidence>
<sequence length="213" mass="24483">MVHEFKVVLVGDGMTGKTTFVKRHVSGEFEKRYLATLGVEVRNLKFYTSAGEIHFNVWDTAGQEKYGGLRDGYYIGANAGIIFFDVTSRLTYINIENWYRDLYRICEDIPMVVVGNKIDSKDRRVRAAQVRIPHQKNLPYYEISAKSNYHIDLPFLCIAQKLLRDSTLHWTKQPDYIPADIVVDHGHLRAQQEELEKLGQSMALPGGEEDDWA</sequence>
<dbReference type="SMART" id="SM00176">
    <property type="entry name" value="RAN"/>
    <property type="match status" value="1"/>
</dbReference>
<dbReference type="PROSITE" id="PS51421">
    <property type="entry name" value="RAS"/>
    <property type="match status" value="1"/>
</dbReference>
<organism evidence="9 10">
    <name type="scientific">Aduncisulcus paluster</name>
    <dbReference type="NCBI Taxonomy" id="2918883"/>
    <lineage>
        <taxon>Eukaryota</taxon>
        <taxon>Metamonada</taxon>
        <taxon>Carpediemonas-like organisms</taxon>
        <taxon>Aduncisulcus</taxon>
    </lineage>
</organism>
<comment type="function">
    <text evidence="8">GTP-binding protein involved in nucleocytoplasmic transport. Required for the import of protein into the nucleus and also for RNA export. Involved in chromatin condensation and control of cell cycle.</text>
</comment>
<dbReference type="InterPro" id="IPR001806">
    <property type="entry name" value="Small_GTPase"/>
</dbReference>
<keyword evidence="7 8" id="KW-0539">Nucleus</keyword>
<dbReference type="InterPro" id="IPR005225">
    <property type="entry name" value="Small_GTP-bd"/>
</dbReference>
<evidence type="ECO:0000256" key="3">
    <source>
        <dbReference type="ARBA" id="ARBA00022448"/>
    </source>
</evidence>
<proteinExistence type="inferred from homology"/>
<protein>
    <recommendedName>
        <fullName evidence="8">GTP-binding nuclear protein</fullName>
    </recommendedName>
</protein>
<evidence type="ECO:0000256" key="7">
    <source>
        <dbReference type="ARBA" id="ARBA00023242"/>
    </source>
</evidence>
<evidence type="ECO:0000256" key="2">
    <source>
        <dbReference type="ARBA" id="ARBA00008028"/>
    </source>
</evidence>
<evidence type="ECO:0000256" key="8">
    <source>
        <dbReference type="RuleBase" id="RU363057"/>
    </source>
</evidence>
<comment type="similarity">
    <text evidence="2 8">Belongs to the small GTPase superfamily. Ran family.</text>
</comment>
<dbReference type="EMBL" id="BQXS01010830">
    <property type="protein sequence ID" value="GKT34559.1"/>
    <property type="molecule type" value="Genomic_DNA"/>
</dbReference>
<evidence type="ECO:0000256" key="1">
    <source>
        <dbReference type="ARBA" id="ARBA00004123"/>
    </source>
</evidence>
<dbReference type="Proteomes" id="UP001057375">
    <property type="component" value="Unassembled WGS sequence"/>
</dbReference>
<evidence type="ECO:0000256" key="4">
    <source>
        <dbReference type="ARBA" id="ARBA00022741"/>
    </source>
</evidence>
<dbReference type="PROSITE" id="PS51419">
    <property type="entry name" value="RAB"/>
    <property type="match status" value="1"/>
</dbReference>
<keyword evidence="6 8" id="KW-0342">GTP-binding</keyword>
<dbReference type="InterPro" id="IPR027417">
    <property type="entry name" value="P-loop_NTPase"/>
</dbReference>
<dbReference type="CDD" id="cd00877">
    <property type="entry name" value="Ran"/>
    <property type="match status" value="1"/>
</dbReference>
<dbReference type="SMART" id="SM00174">
    <property type="entry name" value="RHO"/>
    <property type="match status" value="1"/>
</dbReference>
<dbReference type="PRINTS" id="PR00627">
    <property type="entry name" value="GTPRANTC4"/>
</dbReference>
<dbReference type="PROSITE" id="PS51418">
    <property type="entry name" value="RAN"/>
    <property type="match status" value="1"/>
</dbReference>
<evidence type="ECO:0000256" key="5">
    <source>
        <dbReference type="ARBA" id="ARBA00022927"/>
    </source>
</evidence>
<dbReference type="PANTHER" id="PTHR24071">
    <property type="entry name" value="RAN GTPASE"/>
    <property type="match status" value="1"/>
</dbReference>
<dbReference type="NCBIfam" id="TIGR00231">
    <property type="entry name" value="small_GTP"/>
    <property type="match status" value="1"/>
</dbReference>
<comment type="subcellular location">
    <subcellularLocation>
        <location evidence="1 8">Nucleus</location>
    </subcellularLocation>
</comment>
<keyword evidence="4 8" id="KW-0547">Nucleotide-binding</keyword>